<keyword evidence="5" id="KW-1185">Reference proteome</keyword>
<dbReference type="InterPro" id="IPR057251">
    <property type="entry name" value="FP_C"/>
</dbReference>
<evidence type="ECO:0000256" key="2">
    <source>
        <dbReference type="SAM" id="MobiDB-lite"/>
    </source>
</evidence>
<feature type="coiled-coil region" evidence="1">
    <location>
        <begin position="172"/>
        <end position="199"/>
    </location>
</feature>
<feature type="region of interest" description="Disordered" evidence="2">
    <location>
        <begin position="58"/>
        <end position="78"/>
    </location>
</feature>
<organism evidence="4 5">
    <name type="scientific">Diatraea saccharalis</name>
    <name type="common">sugarcane borer</name>
    <dbReference type="NCBI Taxonomy" id="40085"/>
    <lineage>
        <taxon>Eukaryota</taxon>
        <taxon>Metazoa</taxon>
        <taxon>Ecdysozoa</taxon>
        <taxon>Arthropoda</taxon>
        <taxon>Hexapoda</taxon>
        <taxon>Insecta</taxon>
        <taxon>Pterygota</taxon>
        <taxon>Neoptera</taxon>
        <taxon>Endopterygota</taxon>
        <taxon>Lepidoptera</taxon>
        <taxon>Glossata</taxon>
        <taxon>Ditrysia</taxon>
        <taxon>Pyraloidea</taxon>
        <taxon>Crambidae</taxon>
        <taxon>Crambinae</taxon>
        <taxon>Diatraea</taxon>
    </lineage>
</organism>
<dbReference type="InterPro" id="IPR011011">
    <property type="entry name" value="Znf_FYVE_PHD"/>
</dbReference>
<name>A0A9N9QY25_9NEOP</name>
<evidence type="ECO:0000259" key="3">
    <source>
        <dbReference type="Pfam" id="PF25298"/>
    </source>
</evidence>
<evidence type="ECO:0000313" key="4">
    <source>
        <dbReference type="EMBL" id="CAG9785641.1"/>
    </source>
</evidence>
<evidence type="ECO:0000313" key="5">
    <source>
        <dbReference type="Proteomes" id="UP001153714"/>
    </source>
</evidence>
<dbReference type="Proteomes" id="UP001153714">
    <property type="component" value="Chromosome 14"/>
</dbReference>
<protein>
    <recommendedName>
        <fullName evidence="3">FP protein C-terminal domain-containing protein</fullName>
    </recommendedName>
</protein>
<proteinExistence type="predicted"/>
<sequence>MNCAGCCSIINDNDYHTCIKCNDSYDYSCLNISSKDDFRIAEKNKTNWLCPGCLSKQPKSDNTNLPARPSTPTGLADITFNSRTRPKVQAKQDTVIPSNKTSDYVSRSEIGDIIRAEIRSAIHDSIGELNYSINSRLSDLQEQLSTFQESQNFLSGQFDSFRGDVLTCMKDNEILKSENVRLRSEVNSLNNRISNLDQMSRATNLEIQCVPEHRSENVLSIYLKQLFSLKQLGNVVKYPVNEKDIAFCSRVAKKDNSSTRPRSILLKFTTPRIRDCLLAAVLQYNKEHKQEKLTSSDLGIDDKKTPIYVVENLSPENKQLHAAARLRTKELNYKFVWVRGGRIYVRKSESTEAIYIRNMESLKKLV</sequence>
<dbReference type="AlphaFoldDB" id="A0A9N9QY25"/>
<dbReference type="Pfam" id="PF25298">
    <property type="entry name" value="Baculo_FP_2nd"/>
    <property type="match status" value="1"/>
</dbReference>
<feature type="compositionally biased region" description="Polar residues" evidence="2">
    <location>
        <begin position="60"/>
        <end position="78"/>
    </location>
</feature>
<keyword evidence="1" id="KW-0175">Coiled coil</keyword>
<evidence type="ECO:0000256" key="1">
    <source>
        <dbReference type="SAM" id="Coils"/>
    </source>
</evidence>
<reference evidence="4" key="1">
    <citation type="submission" date="2021-12" db="EMBL/GenBank/DDBJ databases">
        <authorList>
            <person name="King R."/>
        </authorList>
    </citation>
    <scope>NUCLEOTIDE SEQUENCE</scope>
</reference>
<dbReference type="OrthoDB" id="7471137at2759"/>
<gene>
    <name evidence="4" type="ORF">DIATSA_LOCUS3657</name>
</gene>
<reference evidence="4" key="2">
    <citation type="submission" date="2022-10" db="EMBL/GenBank/DDBJ databases">
        <authorList>
            <consortium name="ENA_rothamsted_submissions"/>
            <consortium name="culmorum"/>
            <person name="King R."/>
        </authorList>
    </citation>
    <scope>NUCLEOTIDE SEQUENCE</scope>
</reference>
<feature type="domain" description="FP protein C-terminal" evidence="3">
    <location>
        <begin position="314"/>
        <end position="366"/>
    </location>
</feature>
<dbReference type="EMBL" id="OU893345">
    <property type="protein sequence ID" value="CAG9785641.1"/>
    <property type="molecule type" value="Genomic_DNA"/>
</dbReference>
<accession>A0A9N9QY25</accession>
<dbReference type="SUPFAM" id="SSF57903">
    <property type="entry name" value="FYVE/PHD zinc finger"/>
    <property type="match status" value="1"/>
</dbReference>